<dbReference type="GO" id="GO:0004364">
    <property type="term" value="F:glutathione transferase activity"/>
    <property type="evidence" value="ECO:0007669"/>
    <property type="project" value="UniProtKB-EC"/>
</dbReference>
<comment type="catalytic activity">
    <reaction evidence="5">
        <text>RX + glutathione = an S-substituted glutathione + a halide anion + H(+)</text>
        <dbReference type="Rhea" id="RHEA:16437"/>
        <dbReference type="ChEBI" id="CHEBI:15378"/>
        <dbReference type="ChEBI" id="CHEBI:16042"/>
        <dbReference type="ChEBI" id="CHEBI:17792"/>
        <dbReference type="ChEBI" id="CHEBI:57925"/>
        <dbReference type="ChEBI" id="CHEBI:90779"/>
        <dbReference type="EC" id="2.5.1.18"/>
    </reaction>
</comment>
<keyword evidence="3 8" id="KW-0808">Transferase</keyword>
<dbReference type="AlphaFoldDB" id="A0A0T6AX05"/>
<dbReference type="InterPro" id="IPR010987">
    <property type="entry name" value="Glutathione-S-Trfase_C-like"/>
</dbReference>
<dbReference type="GO" id="GO:0004602">
    <property type="term" value="F:glutathione peroxidase activity"/>
    <property type="evidence" value="ECO:0007669"/>
    <property type="project" value="UniProtKB-ARBA"/>
</dbReference>
<protein>
    <recommendedName>
        <fullName evidence="2">glutathione transferase</fullName>
        <ecNumber evidence="2">2.5.1.18</ecNumber>
    </recommendedName>
</protein>
<comment type="subunit">
    <text evidence="1">Homodimer.</text>
</comment>
<dbReference type="EC" id="2.5.1.18" evidence="2"/>
<dbReference type="EMBL" id="LJIG01022608">
    <property type="protein sequence ID" value="KRT79658.1"/>
    <property type="molecule type" value="Genomic_DNA"/>
</dbReference>
<dbReference type="SFLD" id="SFLDG00363">
    <property type="entry name" value="AMPS_(cytGST):_Alpha-__Mu-__Pi"/>
    <property type="match status" value="1"/>
</dbReference>
<dbReference type="SFLD" id="SFLDG01205">
    <property type="entry name" value="AMPS.1"/>
    <property type="match status" value="1"/>
</dbReference>
<organism evidence="8 9">
    <name type="scientific">Oryctes borbonicus</name>
    <dbReference type="NCBI Taxonomy" id="1629725"/>
    <lineage>
        <taxon>Eukaryota</taxon>
        <taxon>Metazoa</taxon>
        <taxon>Ecdysozoa</taxon>
        <taxon>Arthropoda</taxon>
        <taxon>Hexapoda</taxon>
        <taxon>Insecta</taxon>
        <taxon>Pterygota</taxon>
        <taxon>Neoptera</taxon>
        <taxon>Endopterygota</taxon>
        <taxon>Coleoptera</taxon>
        <taxon>Polyphaga</taxon>
        <taxon>Scarabaeiformia</taxon>
        <taxon>Scarabaeidae</taxon>
        <taxon>Dynastinae</taxon>
        <taxon>Oryctes</taxon>
    </lineage>
</organism>
<dbReference type="SUPFAM" id="SSF47616">
    <property type="entry name" value="GST C-terminal domain-like"/>
    <property type="match status" value="1"/>
</dbReference>
<dbReference type="InterPro" id="IPR036249">
    <property type="entry name" value="Thioredoxin-like_sf"/>
</dbReference>
<proteinExistence type="inferred from homology"/>
<dbReference type="PROSITE" id="PS50404">
    <property type="entry name" value="GST_NTER"/>
    <property type="match status" value="1"/>
</dbReference>
<dbReference type="InterPro" id="IPR040079">
    <property type="entry name" value="Glutathione_S-Trfase"/>
</dbReference>
<dbReference type="InterPro" id="IPR050213">
    <property type="entry name" value="GST_superfamily"/>
</dbReference>
<evidence type="ECO:0000259" key="7">
    <source>
        <dbReference type="PROSITE" id="PS50405"/>
    </source>
</evidence>
<dbReference type="CDD" id="cd03039">
    <property type="entry name" value="GST_N_Sigma_like"/>
    <property type="match status" value="1"/>
</dbReference>
<dbReference type="InterPro" id="IPR036282">
    <property type="entry name" value="Glutathione-S-Trfase_C_sf"/>
</dbReference>
<dbReference type="PROSITE" id="PS50405">
    <property type="entry name" value="GST_CTER"/>
    <property type="match status" value="1"/>
</dbReference>
<dbReference type="Pfam" id="PF02798">
    <property type="entry name" value="GST_N"/>
    <property type="match status" value="1"/>
</dbReference>
<evidence type="ECO:0000313" key="8">
    <source>
        <dbReference type="EMBL" id="KRT79658.1"/>
    </source>
</evidence>
<evidence type="ECO:0000256" key="5">
    <source>
        <dbReference type="ARBA" id="ARBA00047960"/>
    </source>
</evidence>
<dbReference type="FunFam" id="1.20.1050.10:FF:000030">
    <property type="entry name" value="Glutathione S-transferase S1"/>
    <property type="match status" value="1"/>
</dbReference>
<dbReference type="OrthoDB" id="414243at2759"/>
<evidence type="ECO:0000256" key="1">
    <source>
        <dbReference type="ARBA" id="ARBA00011738"/>
    </source>
</evidence>
<dbReference type="GO" id="GO:0006749">
    <property type="term" value="P:glutathione metabolic process"/>
    <property type="evidence" value="ECO:0007669"/>
    <property type="project" value="TreeGrafter"/>
</dbReference>
<dbReference type="Proteomes" id="UP000051574">
    <property type="component" value="Unassembled WGS sequence"/>
</dbReference>
<evidence type="ECO:0000256" key="3">
    <source>
        <dbReference type="ARBA" id="ARBA00022679"/>
    </source>
</evidence>
<accession>A0A0T6AX05</accession>
<dbReference type="InterPro" id="IPR004045">
    <property type="entry name" value="Glutathione_S-Trfase_N"/>
</dbReference>
<reference evidence="8 9" key="1">
    <citation type="submission" date="2015-09" db="EMBL/GenBank/DDBJ databases">
        <title>Draft genome of the scarab beetle Oryctes borbonicus.</title>
        <authorList>
            <person name="Meyer J.M."/>
            <person name="Markov G.V."/>
            <person name="Baskaran P."/>
            <person name="Herrmann M."/>
            <person name="Sommer R.J."/>
            <person name="Roedelsperger C."/>
        </authorList>
    </citation>
    <scope>NUCLEOTIDE SEQUENCE [LARGE SCALE GENOMIC DNA]</scope>
    <source>
        <strain evidence="8">OB123</strain>
        <tissue evidence="8">Whole animal</tissue>
    </source>
</reference>
<sequence>MSDIKLTYFSVKALAEAIRMLLKYGGVDFADIRIERFGTEWPEVKPNMPFGQLPILEENGKVAHQSVALTRYVAKKVKLIGNDDWENLEIDAIVDTINDFRAKIASYYYEKNEIVKEALKEPLFQQAIPYYLEKFEQIAKQNNGHFALNRLTWADFYFVGMHEYLNSMVDTNLYENYPNLNKVVENVFSIPPVKIWVEARPVTVA</sequence>
<evidence type="ECO:0000256" key="4">
    <source>
        <dbReference type="ARBA" id="ARBA00038317"/>
    </source>
</evidence>
<dbReference type="FunFam" id="3.40.30.10:FF:000035">
    <property type="entry name" value="hematopoietic prostaglandin D synthase"/>
    <property type="match status" value="1"/>
</dbReference>
<name>A0A0T6AX05_9SCAR</name>
<feature type="domain" description="GST N-terminal" evidence="6">
    <location>
        <begin position="2"/>
        <end position="81"/>
    </location>
</feature>
<comment type="caution">
    <text evidence="8">The sequence shown here is derived from an EMBL/GenBank/DDBJ whole genome shotgun (WGS) entry which is preliminary data.</text>
</comment>
<comment type="similarity">
    <text evidence="4">Belongs to the GST superfamily. Sigma family.</text>
</comment>
<dbReference type="Gene3D" id="3.40.30.10">
    <property type="entry name" value="Glutaredoxin"/>
    <property type="match status" value="1"/>
</dbReference>
<keyword evidence="9" id="KW-1185">Reference proteome</keyword>
<gene>
    <name evidence="8" type="ORF">AMK59_6459</name>
</gene>
<dbReference type="Gene3D" id="1.20.1050.10">
    <property type="match status" value="1"/>
</dbReference>
<dbReference type="CDD" id="cd03192">
    <property type="entry name" value="GST_C_Sigma_like"/>
    <property type="match status" value="1"/>
</dbReference>
<dbReference type="SFLD" id="SFLDS00019">
    <property type="entry name" value="Glutathione_Transferase_(cytos"/>
    <property type="match status" value="1"/>
</dbReference>
<evidence type="ECO:0000313" key="9">
    <source>
        <dbReference type="Proteomes" id="UP000051574"/>
    </source>
</evidence>
<dbReference type="InterPro" id="IPR004046">
    <property type="entry name" value="GST_C"/>
</dbReference>
<dbReference type="SUPFAM" id="SSF52833">
    <property type="entry name" value="Thioredoxin-like"/>
    <property type="match status" value="1"/>
</dbReference>
<dbReference type="PANTHER" id="PTHR11571">
    <property type="entry name" value="GLUTATHIONE S-TRANSFERASE"/>
    <property type="match status" value="1"/>
</dbReference>
<dbReference type="PANTHER" id="PTHR11571:SF224">
    <property type="entry name" value="HEMATOPOIETIC PROSTAGLANDIN D SYNTHASE"/>
    <property type="match status" value="1"/>
</dbReference>
<dbReference type="Pfam" id="PF14497">
    <property type="entry name" value="GST_C_3"/>
    <property type="match status" value="1"/>
</dbReference>
<evidence type="ECO:0000256" key="2">
    <source>
        <dbReference type="ARBA" id="ARBA00012452"/>
    </source>
</evidence>
<feature type="domain" description="GST C-terminal" evidence="7">
    <location>
        <begin position="83"/>
        <end position="205"/>
    </location>
</feature>
<evidence type="ECO:0000259" key="6">
    <source>
        <dbReference type="PROSITE" id="PS50404"/>
    </source>
</evidence>